<evidence type="ECO:0000256" key="1">
    <source>
        <dbReference type="SAM" id="Phobius"/>
    </source>
</evidence>
<reference evidence="3" key="1">
    <citation type="journal article" date="2019" name="Int. J. Syst. Evol. Microbiol.">
        <title>The Global Catalogue of Microorganisms (GCM) 10K type strain sequencing project: providing services to taxonomists for standard genome sequencing and annotation.</title>
        <authorList>
            <consortium name="The Broad Institute Genomics Platform"/>
            <consortium name="The Broad Institute Genome Sequencing Center for Infectious Disease"/>
            <person name="Wu L."/>
            <person name="Ma J."/>
        </authorList>
    </citation>
    <scope>NUCLEOTIDE SEQUENCE [LARGE SCALE GENOMIC DNA]</scope>
    <source>
        <strain evidence="3">CGMCC 1.12702</strain>
    </source>
</reference>
<protein>
    <submittedName>
        <fullName evidence="2">Uncharacterized protein</fullName>
    </submittedName>
</protein>
<keyword evidence="3" id="KW-1185">Reference proteome</keyword>
<keyword evidence="1" id="KW-1133">Transmembrane helix</keyword>
<name>A0ABW4TUY8_9SPHN</name>
<keyword evidence="1" id="KW-0812">Transmembrane</keyword>
<dbReference type="EMBL" id="JBHUGS010000001">
    <property type="protein sequence ID" value="MFD1949512.1"/>
    <property type="molecule type" value="Genomic_DNA"/>
</dbReference>
<evidence type="ECO:0000313" key="2">
    <source>
        <dbReference type="EMBL" id="MFD1949512.1"/>
    </source>
</evidence>
<feature type="transmembrane region" description="Helical" evidence="1">
    <location>
        <begin position="104"/>
        <end position="125"/>
    </location>
</feature>
<keyword evidence="1" id="KW-0472">Membrane</keyword>
<gene>
    <name evidence="2" type="ORF">ACFSGX_01865</name>
</gene>
<sequence>MARRDNEYWQVLRKDKRSNIAASLGLIAALFSTMSVVGTAVPGPLPEARGNPLYWLLMLPMVYWVTELTSFTPRSVRMWTPALVVACVASAVAAVVVARDEPGWTVQGGLCVVTVLASIASRWLYRGSLLDREGPAR</sequence>
<feature type="transmembrane region" description="Helical" evidence="1">
    <location>
        <begin position="20"/>
        <end position="41"/>
    </location>
</feature>
<comment type="caution">
    <text evidence="2">The sequence shown here is derived from an EMBL/GenBank/DDBJ whole genome shotgun (WGS) entry which is preliminary data.</text>
</comment>
<proteinExistence type="predicted"/>
<accession>A0ABW4TUY8</accession>
<organism evidence="2 3">
    <name type="scientific">Sphingomonas arantia</name>
    <dbReference type="NCBI Taxonomy" id="1460676"/>
    <lineage>
        <taxon>Bacteria</taxon>
        <taxon>Pseudomonadati</taxon>
        <taxon>Pseudomonadota</taxon>
        <taxon>Alphaproteobacteria</taxon>
        <taxon>Sphingomonadales</taxon>
        <taxon>Sphingomonadaceae</taxon>
        <taxon>Sphingomonas</taxon>
    </lineage>
</organism>
<feature type="transmembrane region" description="Helical" evidence="1">
    <location>
        <begin position="78"/>
        <end position="98"/>
    </location>
</feature>
<dbReference type="Proteomes" id="UP001597400">
    <property type="component" value="Unassembled WGS sequence"/>
</dbReference>
<evidence type="ECO:0000313" key="3">
    <source>
        <dbReference type="Proteomes" id="UP001597400"/>
    </source>
</evidence>
<feature type="transmembrane region" description="Helical" evidence="1">
    <location>
        <begin position="53"/>
        <end position="71"/>
    </location>
</feature>
<dbReference type="RefSeq" id="WP_380927037.1">
    <property type="nucleotide sequence ID" value="NZ_JBHUGS010000001.1"/>
</dbReference>